<sequence length="408" mass="46244">ECVNILQKYDPTVSNLISYIEKDIYDPTYEPLLIFMSSYIIAEILRLVFNVQISGIIGHSLGQYVAATLAGVFPLDIALGIVLKRSRIMHKMERGSMLATNLNSKLADNFVKVGKISLAAINERNQCIFSGKSKDIDELAVILKTQDYKVKIINEAYGFHSHLTDSILDEFEMEISSLLNKASNQATSTIIPFISNATGKWVNIEEVYTTRFWREHLRKTVQFESGVKTIYSTFSNLIFINVGIGINISRLVQRILNNNIIILNSFDLGKTSFEEIIGNCWCNGIEINWHNYYRHICPLMAKTQLIRLPGYSFNHTCSYWAQQSHQKSLVRINTNGFVSNEIDQQLLAKYNNSSTIEGRVILCFKKTLGLNNIDINSNFFDCGGDSLSAISLISLLNKEFKFELLSLK</sequence>
<reference evidence="1" key="1">
    <citation type="submission" date="2021-06" db="EMBL/GenBank/DDBJ databases">
        <authorList>
            <person name="Kallberg Y."/>
            <person name="Tangrot J."/>
            <person name="Rosling A."/>
        </authorList>
    </citation>
    <scope>NUCLEOTIDE SEQUENCE</scope>
    <source>
        <strain evidence="1">IL203A</strain>
    </source>
</reference>
<accession>A0ACA9Q0E9</accession>
<name>A0ACA9Q0E9_9GLOM</name>
<comment type="caution">
    <text evidence="1">The sequence shown here is derived from an EMBL/GenBank/DDBJ whole genome shotgun (WGS) entry which is preliminary data.</text>
</comment>
<feature type="non-terminal residue" evidence="1">
    <location>
        <position position="408"/>
    </location>
</feature>
<feature type="non-terminal residue" evidence="1">
    <location>
        <position position="1"/>
    </location>
</feature>
<keyword evidence="2" id="KW-1185">Reference proteome</keyword>
<dbReference type="EMBL" id="CAJVPU010036138">
    <property type="protein sequence ID" value="CAG8729396.1"/>
    <property type="molecule type" value="Genomic_DNA"/>
</dbReference>
<dbReference type="Proteomes" id="UP000789702">
    <property type="component" value="Unassembled WGS sequence"/>
</dbReference>
<protein>
    <submittedName>
        <fullName evidence="1">7636_t:CDS:1</fullName>
    </submittedName>
</protein>
<evidence type="ECO:0000313" key="1">
    <source>
        <dbReference type="EMBL" id="CAG8729396.1"/>
    </source>
</evidence>
<gene>
    <name evidence="1" type="ORF">DHETER_LOCUS13338</name>
</gene>
<evidence type="ECO:0000313" key="2">
    <source>
        <dbReference type="Proteomes" id="UP000789702"/>
    </source>
</evidence>
<proteinExistence type="predicted"/>
<organism evidence="1 2">
    <name type="scientific">Dentiscutata heterogama</name>
    <dbReference type="NCBI Taxonomy" id="1316150"/>
    <lineage>
        <taxon>Eukaryota</taxon>
        <taxon>Fungi</taxon>
        <taxon>Fungi incertae sedis</taxon>
        <taxon>Mucoromycota</taxon>
        <taxon>Glomeromycotina</taxon>
        <taxon>Glomeromycetes</taxon>
        <taxon>Diversisporales</taxon>
        <taxon>Gigasporaceae</taxon>
        <taxon>Dentiscutata</taxon>
    </lineage>
</organism>